<organism evidence="1">
    <name type="scientific">uncultured Desulfobacterium sp</name>
    <dbReference type="NCBI Taxonomy" id="201089"/>
    <lineage>
        <taxon>Bacteria</taxon>
        <taxon>Pseudomonadati</taxon>
        <taxon>Thermodesulfobacteriota</taxon>
        <taxon>Desulfobacteria</taxon>
        <taxon>Desulfobacterales</taxon>
        <taxon>Desulfobacteriaceae</taxon>
        <taxon>Desulfobacterium</taxon>
        <taxon>environmental samples</taxon>
    </lineage>
</organism>
<name>A0A445MUE0_9BACT</name>
<accession>A0A445MUE0</accession>
<evidence type="ECO:0000313" key="1">
    <source>
        <dbReference type="EMBL" id="SPD73019.1"/>
    </source>
</evidence>
<proteinExistence type="predicted"/>
<dbReference type="AlphaFoldDB" id="A0A445MUE0"/>
<reference evidence="1" key="1">
    <citation type="submission" date="2018-01" db="EMBL/GenBank/DDBJ databases">
        <authorList>
            <person name="Regsiter A."/>
            <person name="William W."/>
        </authorList>
    </citation>
    <scope>NUCLEOTIDE SEQUENCE</scope>
    <source>
        <strain evidence="1">TRIP AH-1</strain>
    </source>
</reference>
<gene>
    <name evidence="1" type="ORF">PITCH_A1640029</name>
</gene>
<protein>
    <submittedName>
        <fullName evidence="1">Uncharacterized protein</fullName>
    </submittedName>
</protein>
<sequence length="67" mass="7519">MNDPVYDLILKSFTGDITTWSSNDGLEKDTPPLLRLLMICSPENPRDEQIPIPVIATFRDMIKDGIG</sequence>
<dbReference type="EMBL" id="OJIN01000073">
    <property type="protein sequence ID" value="SPD73019.1"/>
    <property type="molecule type" value="Genomic_DNA"/>
</dbReference>